<dbReference type="AlphaFoldDB" id="A0A843U0Q2"/>
<proteinExistence type="predicted"/>
<keyword evidence="3" id="KW-1185">Reference proteome</keyword>
<dbReference type="Proteomes" id="UP000652761">
    <property type="component" value="Unassembled WGS sequence"/>
</dbReference>
<name>A0A843U0Q2_COLES</name>
<gene>
    <name evidence="2" type="ORF">Taro_008307</name>
</gene>
<feature type="compositionally biased region" description="Polar residues" evidence="1">
    <location>
        <begin position="40"/>
        <end position="49"/>
    </location>
</feature>
<comment type="caution">
    <text evidence="2">The sequence shown here is derived from an EMBL/GenBank/DDBJ whole genome shotgun (WGS) entry which is preliminary data.</text>
</comment>
<dbReference type="EMBL" id="NMUH01000271">
    <property type="protein sequence ID" value="MQL75926.1"/>
    <property type="molecule type" value="Genomic_DNA"/>
</dbReference>
<evidence type="ECO:0000256" key="1">
    <source>
        <dbReference type="SAM" id="MobiDB-lite"/>
    </source>
</evidence>
<evidence type="ECO:0000313" key="2">
    <source>
        <dbReference type="EMBL" id="MQL75926.1"/>
    </source>
</evidence>
<reference evidence="2" key="1">
    <citation type="submission" date="2017-07" db="EMBL/GenBank/DDBJ databases">
        <title>Taro Niue Genome Assembly and Annotation.</title>
        <authorList>
            <person name="Atibalentja N."/>
            <person name="Keating K."/>
            <person name="Fields C.J."/>
        </authorList>
    </citation>
    <scope>NUCLEOTIDE SEQUENCE</scope>
    <source>
        <strain evidence="2">Niue_2</strain>
        <tissue evidence="2">Leaf</tissue>
    </source>
</reference>
<sequence>MSSRVFLFLHIFPRVLDPPFTLHLELSLCSCTDRNLASRPLTTKISSQRPAILPSKSLNGQRPPLSSSGYNRKS</sequence>
<accession>A0A843U0Q2</accession>
<evidence type="ECO:0000313" key="3">
    <source>
        <dbReference type="Proteomes" id="UP000652761"/>
    </source>
</evidence>
<protein>
    <submittedName>
        <fullName evidence="2">Uncharacterized protein</fullName>
    </submittedName>
</protein>
<feature type="region of interest" description="Disordered" evidence="1">
    <location>
        <begin position="40"/>
        <end position="74"/>
    </location>
</feature>
<organism evidence="2 3">
    <name type="scientific">Colocasia esculenta</name>
    <name type="common">Wild taro</name>
    <name type="synonym">Arum esculentum</name>
    <dbReference type="NCBI Taxonomy" id="4460"/>
    <lineage>
        <taxon>Eukaryota</taxon>
        <taxon>Viridiplantae</taxon>
        <taxon>Streptophyta</taxon>
        <taxon>Embryophyta</taxon>
        <taxon>Tracheophyta</taxon>
        <taxon>Spermatophyta</taxon>
        <taxon>Magnoliopsida</taxon>
        <taxon>Liliopsida</taxon>
        <taxon>Araceae</taxon>
        <taxon>Aroideae</taxon>
        <taxon>Colocasieae</taxon>
        <taxon>Colocasia</taxon>
    </lineage>
</organism>
<feature type="compositionally biased region" description="Polar residues" evidence="1">
    <location>
        <begin position="56"/>
        <end position="74"/>
    </location>
</feature>